<evidence type="ECO:0000313" key="2">
    <source>
        <dbReference type="EMBL" id="CAA9590387.1"/>
    </source>
</evidence>
<protein>
    <submittedName>
        <fullName evidence="2">Uncharacterized protein</fullName>
    </submittedName>
</protein>
<accession>A0A6J4VZL7</accession>
<organism evidence="2">
    <name type="scientific">uncultured Synechococcales cyanobacterium</name>
    <dbReference type="NCBI Taxonomy" id="1936017"/>
    <lineage>
        <taxon>Bacteria</taxon>
        <taxon>Bacillati</taxon>
        <taxon>Cyanobacteriota</taxon>
        <taxon>Cyanophyceae</taxon>
        <taxon>Synechococcales</taxon>
        <taxon>environmental samples</taxon>
    </lineage>
</organism>
<reference evidence="2" key="1">
    <citation type="submission" date="2020-02" db="EMBL/GenBank/DDBJ databases">
        <authorList>
            <person name="Meier V. D."/>
        </authorList>
    </citation>
    <scope>NUCLEOTIDE SEQUENCE</scope>
    <source>
        <strain evidence="2">AVDCRST_MAG81</strain>
    </source>
</reference>
<dbReference type="EMBL" id="CADCWO010000262">
    <property type="protein sequence ID" value="CAA9590387.1"/>
    <property type="molecule type" value="Genomic_DNA"/>
</dbReference>
<dbReference type="AlphaFoldDB" id="A0A6J4VZL7"/>
<proteinExistence type="predicted"/>
<name>A0A6J4VZL7_9CYAN</name>
<keyword evidence="1" id="KW-0175">Coiled coil</keyword>
<sequence>MEEVQLSFDLPQCLLRLHQLQRQLEKVRQERDLASAAEADWRSRYEIDTSHYRAEIALAAQTIAALRADIQRLKASVELEIVLPTKLLPVADMPASAQVAATSVLLSSNSHPLSDPNRVANSELLLVEGLKAEFAQVFKQEQLTEVLEAEKPLMP</sequence>
<feature type="coiled-coil region" evidence="1">
    <location>
        <begin position="10"/>
        <end position="76"/>
    </location>
</feature>
<evidence type="ECO:0000256" key="1">
    <source>
        <dbReference type="SAM" id="Coils"/>
    </source>
</evidence>
<gene>
    <name evidence="2" type="ORF">AVDCRST_MAG81-5092</name>
</gene>